<comment type="subcellular location">
    <subcellularLocation>
        <location evidence="1">Cell outer membrane</location>
    </subcellularLocation>
</comment>
<dbReference type="GO" id="GO:0009279">
    <property type="term" value="C:cell outer membrane"/>
    <property type="evidence" value="ECO:0007669"/>
    <property type="project" value="UniProtKB-SubCell"/>
</dbReference>
<comment type="similarity">
    <text evidence="1">Belongs to the LptD family.</text>
</comment>
<protein>
    <recommendedName>
        <fullName evidence="1">LPS-assembly protein LptD</fullName>
    </recommendedName>
</protein>
<proteinExistence type="inferred from homology"/>
<dbReference type="GO" id="GO:1990351">
    <property type="term" value="C:transporter complex"/>
    <property type="evidence" value="ECO:0007669"/>
    <property type="project" value="TreeGrafter"/>
</dbReference>
<dbReference type="PANTHER" id="PTHR30189">
    <property type="entry name" value="LPS-ASSEMBLY PROTEIN"/>
    <property type="match status" value="1"/>
</dbReference>
<keyword evidence="4" id="KW-1185">Reference proteome</keyword>
<evidence type="ECO:0000259" key="2">
    <source>
        <dbReference type="Pfam" id="PF04453"/>
    </source>
</evidence>
<dbReference type="InterPro" id="IPR007543">
    <property type="entry name" value="LptD_C"/>
</dbReference>
<dbReference type="Proteomes" id="UP000043764">
    <property type="component" value="Unassembled WGS sequence"/>
</dbReference>
<dbReference type="InterPro" id="IPR020889">
    <property type="entry name" value="LipoPS_assembly_LptD"/>
</dbReference>
<dbReference type="Pfam" id="PF04453">
    <property type="entry name" value="LptD"/>
    <property type="match status" value="1"/>
</dbReference>
<feature type="domain" description="LptD C-terminal" evidence="2">
    <location>
        <begin position="288"/>
        <end position="653"/>
    </location>
</feature>
<comment type="caution">
    <text evidence="1">Lacks conserved residue(s) required for the propagation of feature annotation.</text>
</comment>
<dbReference type="AlphaFoldDB" id="A0A0H5DIF0"/>
<keyword evidence="1" id="KW-0998">Cell outer membrane</keyword>
<feature type="signal peptide" evidence="1">
    <location>
        <begin position="1"/>
        <end position="27"/>
    </location>
</feature>
<reference evidence="4" key="1">
    <citation type="submission" date="2015-05" db="EMBL/GenBank/DDBJ databases">
        <authorList>
            <person name="Rodrigo-Torres Lidia"/>
            <person name="Arahal R.David."/>
        </authorList>
    </citation>
    <scope>NUCLEOTIDE SEQUENCE [LARGE SCALE GENOMIC DNA]</scope>
    <source>
        <strain evidence="4">CECT 7321</strain>
    </source>
</reference>
<keyword evidence="1" id="KW-0732">Signal</keyword>
<dbReference type="RefSeq" id="WP_050673517.1">
    <property type="nucleotide sequence ID" value="NZ_CVRL01000027.1"/>
</dbReference>
<keyword evidence="1" id="KW-0472">Membrane</keyword>
<dbReference type="EMBL" id="CVRL01000027">
    <property type="protein sequence ID" value="CRL11380.1"/>
    <property type="molecule type" value="Genomic_DNA"/>
</dbReference>
<name>A0A0H5DIF0_9RHOB</name>
<dbReference type="STRING" id="481446.NIT7645_03242"/>
<comment type="function">
    <text evidence="1">Involved in the assembly of lipopolysaccharide (LPS) at the surface of the outer membrane.</text>
</comment>
<dbReference type="GO" id="GO:0015920">
    <property type="term" value="P:lipopolysaccharide transport"/>
    <property type="evidence" value="ECO:0007669"/>
    <property type="project" value="InterPro"/>
</dbReference>
<organism evidence="3 4">
    <name type="scientific">Phaeobacter italicus</name>
    <dbReference type="NCBI Taxonomy" id="481446"/>
    <lineage>
        <taxon>Bacteria</taxon>
        <taxon>Pseudomonadati</taxon>
        <taxon>Pseudomonadota</taxon>
        <taxon>Alphaproteobacteria</taxon>
        <taxon>Rhodobacterales</taxon>
        <taxon>Roseobacteraceae</taxon>
        <taxon>Phaeobacter</taxon>
    </lineage>
</organism>
<evidence type="ECO:0000313" key="3">
    <source>
        <dbReference type="EMBL" id="CRL11380.1"/>
    </source>
</evidence>
<evidence type="ECO:0000256" key="1">
    <source>
        <dbReference type="HAMAP-Rule" id="MF_01411"/>
    </source>
</evidence>
<dbReference type="HAMAP" id="MF_01411">
    <property type="entry name" value="LPS_assembly_LptD"/>
    <property type="match status" value="1"/>
</dbReference>
<dbReference type="InterPro" id="IPR050218">
    <property type="entry name" value="LptD"/>
</dbReference>
<gene>
    <name evidence="1 3" type="primary">lptD</name>
    <name evidence="3" type="ORF">NIT7321_02236</name>
</gene>
<accession>A0A0H5DIF0</accession>
<sequence precursor="true">MRRALLLSTVLPFLAVAPMSLPPPADAQGRPFGSQTAGTTQTPAILVADQLFITPERTLVAQGNVEAFQGNTRLSAKKITFDQTEGSLQIEGPIRIDEGEDVTILADAAELDRDMRNGLLVGARMVFQQQLQLASLQMTRVGGRYTQLYKTAVTSCHVCNDGRPPLWQIRAERITHDQQEKQLYLESAQLRVMDVPVFYFPAIRLPDPTLERASGFLIPSLRTTSNLGTGVKVPYFLTLGPHRDLTIAPYVSSRTRTLDLRYRQAFRRGEIEINGAYTRDDLYPGEGRGYVFADGTFDLPRDFKLRFDVKSVSDDAYLVDYGLDDLDRLRSEVVLSRVKRDSLLRASAISYKTLRDSENQDLIPSSIGNIYYERRFFPDRIGGEMRLSVETHGHNRTSDLEGNLTDAAGRDVGRATLDLDWRRSWRFNSGLVTEVSLGAAADIFEVFDDSVFDSTSTRFSPRSALTSRLPMTRREGSGATQYLEPILQIGWTDIGDTAVPNDESNFVEFDRGNLLELSRFPATDAREEGVTVAYGLNWARYSPSGWQASATIGQVFRDTNETRFTKSSGLGGTSSDLLLAAQLKLNDELAISTRGLLNGSLNFSKAEVRGDWMTDRASLTGTYLWLGTDPAEGRSEETSELWFDGSYEVSPGWTASANLRYDISDARATRAGVGLVYSNECVKVDLSVNRRYTSTTSVEPTTDFGFTIALNGFSVDGGSKSYRRSCKNT</sequence>
<dbReference type="PANTHER" id="PTHR30189:SF1">
    <property type="entry name" value="LPS-ASSEMBLY PROTEIN LPTD"/>
    <property type="match status" value="1"/>
</dbReference>
<feature type="chain" id="PRO_5008989231" description="LPS-assembly protein LptD" evidence="1">
    <location>
        <begin position="28"/>
        <end position="729"/>
    </location>
</feature>
<comment type="subunit">
    <text evidence="1">Component of the lipopolysaccharide transport and assembly complex.</text>
</comment>
<evidence type="ECO:0000313" key="4">
    <source>
        <dbReference type="Proteomes" id="UP000043764"/>
    </source>
</evidence>
<dbReference type="GO" id="GO:0043165">
    <property type="term" value="P:Gram-negative-bacterium-type cell outer membrane assembly"/>
    <property type="evidence" value="ECO:0007669"/>
    <property type="project" value="UniProtKB-UniRule"/>
</dbReference>